<keyword evidence="2" id="KW-0812">Transmembrane</keyword>
<proteinExistence type="predicted"/>
<keyword evidence="2" id="KW-1133">Transmembrane helix</keyword>
<reference evidence="4 5" key="1">
    <citation type="submission" date="2024-09" db="EMBL/GenBank/DDBJ databases">
        <authorList>
            <person name="Salinas-Garcia M.A."/>
            <person name="Prieme A."/>
        </authorList>
    </citation>
    <scope>NUCLEOTIDE SEQUENCE [LARGE SCALE GENOMIC DNA]</scope>
    <source>
        <strain evidence="4 5">DSM 21081</strain>
    </source>
</reference>
<feature type="domain" description="D-alanyl-D-alanine carboxypeptidase-like core" evidence="3">
    <location>
        <begin position="247"/>
        <end position="374"/>
    </location>
</feature>
<keyword evidence="4" id="KW-0378">Hydrolase</keyword>
<accession>A0ABV4UJL1</accession>
<dbReference type="EMBL" id="JBHDLJ010000002">
    <property type="protein sequence ID" value="MFB0833763.1"/>
    <property type="molecule type" value="Genomic_DNA"/>
</dbReference>
<dbReference type="PANTHER" id="PTHR34385">
    <property type="entry name" value="D-ALANYL-D-ALANINE CARBOXYPEPTIDASE"/>
    <property type="match status" value="1"/>
</dbReference>
<dbReference type="GO" id="GO:0004180">
    <property type="term" value="F:carboxypeptidase activity"/>
    <property type="evidence" value="ECO:0007669"/>
    <property type="project" value="UniProtKB-KW"/>
</dbReference>
<keyword evidence="5" id="KW-1185">Reference proteome</keyword>
<organism evidence="4 5">
    <name type="scientific">Arthrobacter halodurans</name>
    <dbReference type="NCBI Taxonomy" id="516699"/>
    <lineage>
        <taxon>Bacteria</taxon>
        <taxon>Bacillati</taxon>
        <taxon>Actinomycetota</taxon>
        <taxon>Actinomycetes</taxon>
        <taxon>Micrococcales</taxon>
        <taxon>Micrococcaceae</taxon>
        <taxon>Arthrobacter</taxon>
    </lineage>
</organism>
<dbReference type="InterPro" id="IPR052179">
    <property type="entry name" value="DD-CPase-like"/>
</dbReference>
<feature type="compositionally biased region" description="Pro residues" evidence="1">
    <location>
        <begin position="75"/>
        <end position="89"/>
    </location>
</feature>
<evidence type="ECO:0000313" key="5">
    <source>
        <dbReference type="Proteomes" id="UP001575652"/>
    </source>
</evidence>
<feature type="compositionally biased region" description="Low complexity" evidence="1">
    <location>
        <begin position="90"/>
        <end position="103"/>
    </location>
</feature>
<evidence type="ECO:0000256" key="1">
    <source>
        <dbReference type="SAM" id="MobiDB-lite"/>
    </source>
</evidence>
<dbReference type="SUPFAM" id="SSF55166">
    <property type="entry name" value="Hedgehog/DD-peptidase"/>
    <property type="match status" value="1"/>
</dbReference>
<dbReference type="CDD" id="cd14852">
    <property type="entry name" value="LD-carboxypeptidase"/>
    <property type="match status" value="1"/>
</dbReference>
<feature type="region of interest" description="Disordered" evidence="1">
    <location>
        <begin position="50"/>
        <end position="145"/>
    </location>
</feature>
<dbReference type="InterPro" id="IPR003709">
    <property type="entry name" value="VanY-like_core_dom"/>
</dbReference>
<dbReference type="Pfam" id="PF02557">
    <property type="entry name" value="VanY"/>
    <property type="match status" value="1"/>
</dbReference>
<protein>
    <submittedName>
        <fullName evidence="4">D-alanyl-D-alanine carboxypeptidase family protein</fullName>
    </submittedName>
</protein>
<feature type="compositionally biased region" description="Pro residues" evidence="1">
    <location>
        <begin position="122"/>
        <end position="145"/>
    </location>
</feature>
<sequence length="397" mass="41259">MKRINRGIPRAAVPVPGPPSGAESDRRWARPTPGRLLWAAVAVAALAAQLAAPAAVAGSVDPPPGAAATQSAAPDPTPGPPADPAPEPTAAPSAEPVVPAVPSAAPPPAPQPTSAPPTSAAPTPPPTSAPPTKPPPTSTPKPPPVVKPVYRYVLAPATARSRPGVGNGVVVHRLARGAQVQLVQAGPVWSHIRSGARHAWIRSDGMASSRPAPLPRNPRSSFVLVNKKYPLVPAKYAPKTVAVAGVRLTPAAAKAHAAMVKAAARDGVRLRTLSGYRSYATQASLFAHYQRLYGTAYASRISARPGTSEHQTGLAVDFGAANGQCRLLACFGSTREGKWLAANAARHGFILRYPRGAEAVTGYSYEPWHYRFVGAVTAGSMKSQRTPTYEQHLYVAP</sequence>
<gene>
    <name evidence="4" type="ORF">ACETWP_04110</name>
</gene>
<keyword evidence="2" id="KW-0472">Membrane</keyword>
<dbReference type="PANTHER" id="PTHR34385:SF1">
    <property type="entry name" value="PEPTIDOGLYCAN L-ALANYL-D-GLUTAMATE ENDOPEPTIDASE CWLK"/>
    <property type="match status" value="1"/>
</dbReference>
<comment type="caution">
    <text evidence="4">The sequence shown here is derived from an EMBL/GenBank/DDBJ whole genome shotgun (WGS) entry which is preliminary data.</text>
</comment>
<feature type="transmembrane region" description="Helical" evidence="2">
    <location>
        <begin position="36"/>
        <end position="56"/>
    </location>
</feature>
<evidence type="ECO:0000259" key="3">
    <source>
        <dbReference type="Pfam" id="PF02557"/>
    </source>
</evidence>
<keyword evidence="4" id="KW-0645">Protease</keyword>
<evidence type="ECO:0000313" key="4">
    <source>
        <dbReference type="EMBL" id="MFB0833763.1"/>
    </source>
</evidence>
<dbReference type="InterPro" id="IPR058193">
    <property type="entry name" value="VanY/YodJ_core_dom"/>
</dbReference>
<feature type="compositionally biased region" description="Low complexity" evidence="1">
    <location>
        <begin position="50"/>
        <end position="74"/>
    </location>
</feature>
<dbReference type="RefSeq" id="WP_373970923.1">
    <property type="nucleotide sequence ID" value="NZ_JBHDLJ010000002.1"/>
</dbReference>
<name>A0ABV4UJL1_9MICC</name>
<dbReference type="InterPro" id="IPR009045">
    <property type="entry name" value="Zn_M74/Hedgehog-like"/>
</dbReference>
<feature type="region of interest" description="Disordered" evidence="1">
    <location>
        <begin position="1"/>
        <end position="28"/>
    </location>
</feature>
<keyword evidence="4" id="KW-0121">Carboxypeptidase</keyword>
<dbReference type="Gene3D" id="3.30.1380.10">
    <property type="match status" value="1"/>
</dbReference>
<evidence type="ECO:0000256" key="2">
    <source>
        <dbReference type="SAM" id="Phobius"/>
    </source>
</evidence>
<dbReference type="Proteomes" id="UP001575652">
    <property type="component" value="Unassembled WGS sequence"/>
</dbReference>
<feature type="compositionally biased region" description="Pro residues" evidence="1">
    <location>
        <begin position="104"/>
        <end position="115"/>
    </location>
</feature>